<sequence length="502" mass="55208">MPHGLATGPKKEIWRLMSELNATFSNTSIQRTSHHQRDDYTSTLALHMAHGYNTRRAARLRALEAEEPPVQQNPPPEPVNTVGHGHEQEIVAMLKRIQELYPEAKTISISTNVPGQGFKYDLEPQSVAESNSDANAEQFHEASSSTADSQYSSGSDFSYQPSGLSRSPSSASDSSLSDLSDDEELPTLKNKAVPVTPRQNARYTLGPVLRTPKKPFGRGPLQRRPNASIHWSAALSSGEPQTRPQRRHGGVNAPKRVTRGGQGIPTSAERKLQEKSQVFSQEMGILERNIALQQRALKAAQEAGLFDEDEEGNDINDMDVDEEPTAGLSQDSINSQSTPAPFADPRMSQMTSEVVLELPGSYPRPACARFYRDTDGRWLLEGALESELLNEICLHYKEMVDCTFRLTCQEWRHLRLNTTGPAMARIRAPLTEEDVRAMEAEAAAATAQDQPPFGAYAGTQFQPGSNALPAGVSPLMREATEVIADNSPVVKTKTFPNGRRIQ</sequence>
<dbReference type="AlphaFoldDB" id="A0A8K0XKP2"/>
<feature type="region of interest" description="Disordered" evidence="1">
    <location>
        <begin position="305"/>
        <end position="345"/>
    </location>
</feature>
<evidence type="ECO:0000313" key="3">
    <source>
        <dbReference type="Proteomes" id="UP000813824"/>
    </source>
</evidence>
<organism evidence="2 3">
    <name type="scientific">Cristinia sonorae</name>
    <dbReference type="NCBI Taxonomy" id="1940300"/>
    <lineage>
        <taxon>Eukaryota</taxon>
        <taxon>Fungi</taxon>
        <taxon>Dikarya</taxon>
        <taxon>Basidiomycota</taxon>
        <taxon>Agaricomycotina</taxon>
        <taxon>Agaricomycetes</taxon>
        <taxon>Agaricomycetidae</taxon>
        <taxon>Agaricales</taxon>
        <taxon>Pleurotineae</taxon>
        <taxon>Stephanosporaceae</taxon>
        <taxon>Cristinia</taxon>
    </lineage>
</organism>
<evidence type="ECO:0000313" key="2">
    <source>
        <dbReference type="EMBL" id="KAH8083307.1"/>
    </source>
</evidence>
<dbReference type="Proteomes" id="UP000813824">
    <property type="component" value="Unassembled WGS sequence"/>
</dbReference>
<dbReference type="OrthoDB" id="2753420at2759"/>
<feature type="compositionally biased region" description="Acidic residues" evidence="1">
    <location>
        <begin position="305"/>
        <end position="324"/>
    </location>
</feature>
<keyword evidence="3" id="KW-1185">Reference proteome</keyword>
<feature type="compositionally biased region" description="Low complexity" evidence="1">
    <location>
        <begin position="162"/>
        <end position="178"/>
    </location>
</feature>
<evidence type="ECO:0000256" key="1">
    <source>
        <dbReference type="SAM" id="MobiDB-lite"/>
    </source>
</evidence>
<name>A0A8K0XKP2_9AGAR</name>
<protein>
    <submittedName>
        <fullName evidence="2">Uncharacterized protein</fullName>
    </submittedName>
</protein>
<feature type="region of interest" description="Disordered" evidence="1">
    <location>
        <begin position="126"/>
        <end position="275"/>
    </location>
</feature>
<comment type="caution">
    <text evidence="2">The sequence shown here is derived from an EMBL/GenBank/DDBJ whole genome shotgun (WGS) entry which is preliminary data.</text>
</comment>
<feature type="compositionally biased region" description="Low complexity" evidence="1">
    <location>
        <begin position="143"/>
        <end position="155"/>
    </location>
</feature>
<feature type="compositionally biased region" description="Polar residues" evidence="1">
    <location>
        <begin position="234"/>
        <end position="243"/>
    </location>
</feature>
<reference evidence="2" key="1">
    <citation type="journal article" date="2021" name="New Phytol.">
        <title>Evolutionary innovations through gain and loss of genes in the ectomycorrhizal Boletales.</title>
        <authorList>
            <person name="Wu G."/>
            <person name="Miyauchi S."/>
            <person name="Morin E."/>
            <person name="Kuo A."/>
            <person name="Drula E."/>
            <person name="Varga T."/>
            <person name="Kohler A."/>
            <person name="Feng B."/>
            <person name="Cao Y."/>
            <person name="Lipzen A."/>
            <person name="Daum C."/>
            <person name="Hundley H."/>
            <person name="Pangilinan J."/>
            <person name="Johnson J."/>
            <person name="Barry K."/>
            <person name="LaButti K."/>
            <person name="Ng V."/>
            <person name="Ahrendt S."/>
            <person name="Min B."/>
            <person name="Choi I.G."/>
            <person name="Park H."/>
            <person name="Plett J.M."/>
            <person name="Magnuson J."/>
            <person name="Spatafora J.W."/>
            <person name="Nagy L.G."/>
            <person name="Henrissat B."/>
            <person name="Grigoriev I.V."/>
            <person name="Yang Z.L."/>
            <person name="Xu J."/>
            <person name="Martin F.M."/>
        </authorList>
    </citation>
    <scope>NUCLEOTIDE SEQUENCE</scope>
    <source>
        <strain evidence="2">KKN 215</strain>
    </source>
</reference>
<gene>
    <name evidence="2" type="ORF">BXZ70DRAFT_1012156</name>
</gene>
<proteinExistence type="predicted"/>
<accession>A0A8K0XKP2</accession>
<dbReference type="EMBL" id="JAEVFJ010000048">
    <property type="protein sequence ID" value="KAH8083307.1"/>
    <property type="molecule type" value="Genomic_DNA"/>
</dbReference>
<feature type="compositionally biased region" description="Polar residues" evidence="1">
    <location>
        <begin position="327"/>
        <end position="339"/>
    </location>
</feature>